<sequence>MSARTLCTTHFLATGEGCPVCDLTPVEIIVFFGRWMWANRPPVTGSESPHNIKLWADDDDRLKHKTPWWKGWGKKAKKGEVRVPEGTPTTMSAHAHCTFHFLATGQNCVICTFQNIDTFLFFATWGCDLRANIKLFKHEAKTPWWKWEKKNKLKNVTIKEQKAGMDPWWN</sequence>
<organism evidence="1 2">
    <name type="scientific">Morchella conica CCBAS932</name>
    <dbReference type="NCBI Taxonomy" id="1392247"/>
    <lineage>
        <taxon>Eukaryota</taxon>
        <taxon>Fungi</taxon>
        <taxon>Dikarya</taxon>
        <taxon>Ascomycota</taxon>
        <taxon>Pezizomycotina</taxon>
        <taxon>Pezizomycetes</taxon>
        <taxon>Pezizales</taxon>
        <taxon>Morchellaceae</taxon>
        <taxon>Morchella</taxon>
    </lineage>
</organism>
<reference evidence="1 2" key="1">
    <citation type="journal article" date="2018" name="Nat. Ecol. Evol.">
        <title>Pezizomycetes genomes reveal the molecular basis of ectomycorrhizal truffle lifestyle.</title>
        <authorList>
            <person name="Murat C."/>
            <person name="Payen T."/>
            <person name="Noel B."/>
            <person name="Kuo A."/>
            <person name="Morin E."/>
            <person name="Chen J."/>
            <person name="Kohler A."/>
            <person name="Krizsan K."/>
            <person name="Balestrini R."/>
            <person name="Da Silva C."/>
            <person name="Montanini B."/>
            <person name="Hainaut M."/>
            <person name="Levati E."/>
            <person name="Barry K.W."/>
            <person name="Belfiori B."/>
            <person name="Cichocki N."/>
            <person name="Clum A."/>
            <person name="Dockter R.B."/>
            <person name="Fauchery L."/>
            <person name="Guy J."/>
            <person name="Iotti M."/>
            <person name="Le Tacon F."/>
            <person name="Lindquist E.A."/>
            <person name="Lipzen A."/>
            <person name="Malagnac F."/>
            <person name="Mello A."/>
            <person name="Molinier V."/>
            <person name="Miyauchi S."/>
            <person name="Poulain J."/>
            <person name="Riccioni C."/>
            <person name="Rubini A."/>
            <person name="Sitrit Y."/>
            <person name="Splivallo R."/>
            <person name="Traeger S."/>
            <person name="Wang M."/>
            <person name="Zifcakova L."/>
            <person name="Wipf D."/>
            <person name="Zambonelli A."/>
            <person name="Paolocci F."/>
            <person name="Nowrousian M."/>
            <person name="Ottonello S."/>
            <person name="Baldrian P."/>
            <person name="Spatafora J.W."/>
            <person name="Henrissat B."/>
            <person name="Nagy L.G."/>
            <person name="Aury J.M."/>
            <person name="Wincker P."/>
            <person name="Grigoriev I.V."/>
            <person name="Bonfante P."/>
            <person name="Martin F.M."/>
        </authorList>
    </citation>
    <scope>NUCLEOTIDE SEQUENCE [LARGE SCALE GENOMIC DNA]</scope>
    <source>
        <strain evidence="1 2">CCBAS932</strain>
    </source>
</reference>
<dbReference type="EMBL" id="ML119141">
    <property type="protein sequence ID" value="RPB10681.1"/>
    <property type="molecule type" value="Genomic_DNA"/>
</dbReference>
<dbReference type="AlphaFoldDB" id="A0A3N4KQN1"/>
<name>A0A3N4KQN1_9PEZI</name>
<keyword evidence="2" id="KW-1185">Reference proteome</keyword>
<dbReference type="OrthoDB" id="5466796at2759"/>
<accession>A0A3N4KQN1</accession>
<gene>
    <name evidence="1" type="ORF">P167DRAFT_575998</name>
</gene>
<evidence type="ECO:0000313" key="2">
    <source>
        <dbReference type="Proteomes" id="UP000277580"/>
    </source>
</evidence>
<dbReference type="Proteomes" id="UP000277580">
    <property type="component" value="Unassembled WGS sequence"/>
</dbReference>
<dbReference type="InParanoid" id="A0A3N4KQN1"/>
<proteinExistence type="predicted"/>
<evidence type="ECO:0000313" key="1">
    <source>
        <dbReference type="EMBL" id="RPB10681.1"/>
    </source>
</evidence>
<protein>
    <submittedName>
        <fullName evidence="1">Uncharacterized protein</fullName>
    </submittedName>
</protein>